<proteinExistence type="predicted"/>
<feature type="region of interest" description="Disordered" evidence="1">
    <location>
        <begin position="1"/>
        <end position="106"/>
    </location>
</feature>
<reference evidence="2 3" key="1">
    <citation type="submission" date="2023-08" db="EMBL/GenBank/DDBJ databases">
        <title>Black Yeasts Isolated from many extreme environments.</title>
        <authorList>
            <person name="Coleine C."/>
            <person name="Stajich J.E."/>
            <person name="Selbmann L."/>
        </authorList>
    </citation>
    <scope>NUCLEOTIDE SEQUENCE [LARGE SCALE GENOMIC DNA]</scope>
    <source>
        <strain evidence="2 3">CCFEE 5885</strain>
    </source>
</reference>
<organism evidence="2 3">
    <name type="scientific">Lithohypha guttulata</name>
    <dbReference type="NCBI Taxonomy" id="1690604"/>
    <lineage>
        <taxon>Eukaryota</taxon>
        <taxon>Fungi</taxon>
        <taxon>Dikarya</taxon>
        <taxon>Ascomycota</taxon>
        <taxon>Pezizomycotina</taxon>
        <taxon>Eurotiomycetes</taxon>
        <taxon>Chaetothyriomycetidae</taxon>
        <taxon>Chaetothyriales</taxon>
        <taxon>Trichomeriaceae</taxon>
        <taxon>Lithohypha</taxon>
    </lineage>
</organism>
<sequence>MAQSSEPILFVSMDGTGVKSSIIRAHAARKGHQKSRQNMAKQSSSPDQQRKSSTDPVAKAKARRKASGKPAHQPALLKARKESTNESKDDTEEQNPNQQLVPAKKKATPSPFQIWLPSCMSDRFMSMFFETMLPSYTAPYAAFNVPNIIKEEWPIYMNHEVFLWTEAAAIQGLYESLQNPTKPPSQKVLLYKAKALSCLKQELLKIKNGQLDDYLVMSIFVLASLDLMAGDEVAHDAHKKILRTAFATAGGLHTYGSFVRNTTMRLDSFWRSTASEPTTPAVPVLQPTRAPQLPSHPFAPDLCTLIGNLPIGFQELALQRKLPLDVLEVLGRIADPSQKPLPSLLKSDSSSKSLDNRSPTTHCGMYLDFWESCPSLSSTLPPTSTPNANEPTLERLLSLALLIYATNRDSTNPFRMYNCITNGAIYDLTHDLAQCESRRAKDEEHCLFWIWSVTVDAMRDRFGQLTVQGQNLLEQQKRRFPGVIGTGVDEAVLSRFWFASERGSGSCLFSSVSAPVPKLRRTSTWQTGTSTSAGRQTLTGSEDTSSPGASGWTESMDSWSIGTPPPPPAHESGNGSAEFEYVPHGVAGSSHSQADETESVGSKWNGPGFGLLPSGKGKDVVELSYGRIERGKQEPIRVVFSYLVRTVSLVAVSSSYLFMFDARTDLVADGRYAGPGVSSSTKVSDGGIAGL</sequence>
<feature type="region of interest" description="Disordered" evidence="1">
    <location>
        <begin position="520"/>
        <end position="605"/>
    </location>
</feature>
<feature type="compositionally biased region" description="Basic and acidic residues" evidence="1">
    <location>
        <begin position="79"/>
        <end position="88"/>
    </location>
</feature>
<feature type="compositionally biased region" description="Polar residues" evidence="1">
    <location>
        <begin position="522"/>
        <end position="561"/>
    </location>
</feature>
<evidence type="ECO:0000313" key="2">
    <source>
        <dbReference type="EMBL" id="KAK5094297.1"/>
    </source>
</evidence>
<dbReference type="EMBL" id="JAVRRG010000035">
    <property type="protein sequence ID" value="KAK5094297.1"/>
    <property type="molecule type" value="Genomic_DNA"/>
</dbReference>
<evidence type="ECO:0000256" key="1">
    <source>
        <dbReference type="SAM" id="MobiDB-lite"/>
    </source>
</evidence>
<gene>
    <name evidence="2" type="ORF">LTR24_003671</name>
</gene>
<feature type="compositionally biased region" description="Polar residues" evidence="1">
    <location>
        <begin position="36"/>
        <end position="47"/>
    </location>
</feature>
<protein>
    <submittedName>
        <fullName evidence="2">Uncharacterized protein</fullName>
    </submittedName>
</protein>
<accession>A0ABR0KE67</accession>
<evidence type="ECO:0000313" key="3">
    <source>
        <dbReference type="Proteomes" id="UP001345013"/>
    </source>
</evidence>
<dbReference type="Proteomes" id="UP001345013">
    <property type="component" value="Unassembled WGS sequence"/>
</dbReference>
<name>A0ABR0KE67_9EURO</name>
<keyword evidence="3" id="KW-1185">Reference proteome</keyword>
<feature type="compositionally biased region" description="Basic residues" evidence="1">
    <location>
        <begin position="26"/>
        <end position="35"/>
    </location>
</feature>
<comment type="caution">
    <text evidence="2">The sequence shown here is derived from an EMBL/GenBank/DDBJ whole genome shotgun (WGS) entry which is preliminary data.</text>
</comment>